<evidence type="ECO:0000256" key="1">
    <source>
        <dbReference type="SAM" id="MobiDB-lite"/>
    </source>
</evidence>
<organism evidence="2 3">
    <name type="scientific">Rhizobium altiplani</name>
    <dbReference type="NCBI Taxonomy" id="1864509"/>
    <lineage>
        <taxon>Bacteria</taxon>
        <taxon>Pseudomonadati</taxon>
        <taxon>Pseudomonadota</taxon>
        <taxon>Alphaproteobacteria</taxon>
        <taxon>Hyphomicrobiales</taxon>
        <taxon>Rhizobiaceae</taxon>
        <taxon>Rhizobium/Agrobacterium group</taxon>
        <taxon>Rhizobium</taxon>
    </lineage>
</organism>
<feature type="region of interest" description="Disordered" evidence="1">
    <location>
        <begin position="1"/>
        <end position="68"/>
    </location>
</feature>
<comment type="caution">
    <text evidence="2">The sequence shown here is derived from an EMBL/GenBank/DDBJ whole genome shotgun (WGS) entry which is preliminary data.</text>
</comment>
<protein>
    <recommendedName>
        <fullName evidence="4">VOC domain-containing protein</fullName>
    </recommendedName>
</protein>
<evidence type="ECO:0008006" key="4">
    <source>
        <dbReference type="Google" id="ProtNLM"/>
    </source>
</evidence>
<proteinExistence type="predicted"/>
<reference evidence="2 3" key="1">
    <citation type="submission" date="2015-11" db="EMBL/GenBank/DDBJ databases">
        <title>Draft Genome Sequence of the Strain BR 10423 (Rhizobium sp.) isolated from nodules of Mimosa pudica.</title>
        <authorList>
            <person name="Barauna A.C."/>
            <person name="Zilli J.E."/>
            <person name="Simoes-Araujo J.L."/>
            <person name="Reis V.M."/>
            <person name="James E.K."/>
            <person name="Reis F.B.Jr."/>
            <person name="Rouws L.F."/>
            <person name="Passos S.R."/>
            <person name="Gois S.R."/>
        </authorList>
    </citation>
    <scope>NUCLEOTIDE SEQUENCE [LARGE SCALE GENOMIC DNA]</scope>
    <source>
        <strain evidence="2 3">BR10423</strain>
    </source>
</reference>
<evidence type="ECO:0000313" key="2">
    <source>
        <dbReference type="EMBL" id="KWV47749.1"/>
    </source>
</evidence>
<dbReference type="AlphaFoldDB" id="A0A120FIM5"/>
<dbReference type="EMBL" id="LNCD01000103">
    <property type="protein sequence ID" value="KWV47749.1"/>
    <property type="molecule type" value="Genomic_DNA"/>
</dbReference>
<name>A0A120FIM5_9HYPH</name>
<dbReference type="Proteomes" id="UP000068164">
    <property type="component" value="Unassembled WGS sequence"/>
</dbReference>
<feature type="compositionally biased region" description="Basic and acidic residues" evidence="1">
    <location>
        <begin position="20"/>
        <end position="33"/>
    </location>
</feature>
<evidence type="ECO:0000313" key="3">
    <source>
        <dbReference type="Proteomes" id="UP000068164"/>
    </source>
</evidence>
<accession>A0A120FIM5</accession>
<sequence>MANPSHKPWPTVSSPVFGDPTEHRQGPDPDRKSYASYFSFTDPDGNGWTVQEITGRLPGHRGDHTHRS</sequence>
<gene>
    <name evidence="2" type="ORF">AS026_13330</name>
</gene>
<keyword evidence="3" id="KW-1185">Reference proteome</keyword>